<dbReference type="InterPro" id="IPR036097">
    <property type="entry name" value="HisK_dim/P_sf"/>
</dbReference>
<dbReference type="RefSeq" id="WP_212741284.1">
    <property type="nucleotide sequence ID" value="NZ_JARPYR010000003.1"/>
</dbReference>
<evidence type="ECO:0000313" key="14">
    <source>
        <dbReference type="Proteomes" id="UP001256547"/>
    </source>
</evidence>
<name>A0AAW8TKP3_9ENTE</name>
<evidence type="ECO:0000256" key="8">
    <source>
        <dbReference type="SAM" id="Phobius"/>
    </source>
</evidence>
<evidence type="ECO:0000313" key="11">
    <source>
        <dbReference type="EMBL" id="MDT2595954.1"/>
    </source>
</evidence>
<dbReference type="SUPFAM" id="SSF55874">
    <property type="entry name" value="ATPase domain of HSP90 chaperone/DNA topoisomerase II/histidine kinase"/>
    <property type="match status" value="1"/>
</dbReference>
<keyword evidence="6 12" id="KW-0418">Kinase</keyword>
<dbReference type="GO" id="GO:0016036">
    <property type="term" value="P:cellular response to phosphate starvation"/>
    <property type="evidence" value="ECO:0007669"/>
    <property type="project" value="TreeGrafter"/>
</dbReference>
<keyword evidence="4" id="KW-0597">Phosphoprotein</keyword>
<dbReference type="SMART" id="SM00387">
    <property type="entry name" value="HATPase_c"/>
    <property type="match status" value="1"/>
</dbReference>
<dbReference type="InterPro" id="IPR005467">
    <property type="entry name" value="His_kinase_dom"/>
</dbReference>
<feature type="domain" description="HAMP" evidence="10">
    <location>
        <begin position="160"/>
        <end position="212"/>
    </location>
</feature>
<proteinExistence type="predicted"/>
<dbReference type="Gene3D" id="6.10.340.10">
    <property type="match status" value="1"/>
</dbReference>
<dbReference type="Proteomes" id="UP001245561">
    <property type="component" value="Unassembled WGS sequence"/>
</dbReference>
<accession>A0AAW8TKP3</accession>
<feature type="transmembrane region" description="Helical" evidence="8">
    <location>
        <begin position="136"/>
        <end position="158"/>
    </location>
</feature>
<comment type="subcellular location">
    <subcellularLocation>
        <location evidence="2">Membrane</location>
    </subcellularLocation>
</comment>
<dbReference type="InterPro" id="IPR003594">
    <property type="entry name" value="HATPase_dom"/>
</dbReference>
<comment type="caution">
    <text evidence="12">The sequence shown here is derived from an EMBL/GenBank/DDBJ whole genome shotgun (WGS) entry which is preliminary data.</text>
</comment>
<evidence type="ECO:0000259" key="10">
    <source>
        <dbReference type="PROSITE" id="PS50885"/>
    </source>
</evidence>
<dbReference type="Gene3D" id="3.30.565.10">
    <property type="entry name" value="Histidine kinase-like ATPase, C-terminal domain"/>
    <property type="match status" value="1"/>
</dbReference>
<keyword evidence="14" id="KW-1185">Reference proteome</keyword>
<dbReference type="Gene3D" id="1.10.287.130">
    <property type="match status" value="1"/>
</dbReference>
<dbReference type="InterPro" id="IPR050351">
    <property type="entry name" value="BphY/WalK/GraS-like"/>
</dbReference>
<protein>
    <recommendedName>
        <fullName evidence="3">histidine kinase</fullName>
        <ecNumber evidence="3">2.7.13.3</ecNumber>
    </recommendedName>
</protein>
<comment type="catalytic activity">
    <reaction evidence="1">
        <text>ATP + protein L-histidine = ADP + protein N-phospho-L-histidine.</text>
        <dbReference type="EC" id="2.7.13.3"/>
    </reaction>
</comment>
<dbReference type="SUPFAM" id="SSF47384">
    <property type="entry name" value="Homodimeric domain of signal transducing histidine kinase"/>
    <property type="match status" value="1"/>
</dbReference>
<dbReference type="GO" id="GO:0004721">
    <property type="term" value="F:phosphoprotein phosphatase activity"/>
    <property type="evidence" value="ECO:0007669"/>
    <property type="project" value="TreeGrafter"/>
</dbReference>
<evidence type="ECO:0000256" key="1">
    <source>
        <dbReference type="ARBA" id="ARBA00000085"/>
    </source>
</evidence>
<dbReference type="PANTHER" id="PTHR45453:SF3">
    <property type="entry name" value="HISTIDINE KINASE"/>
    <property type="match status" value="1"/>
</dbReference>
<dbReference type="GO" id="GO:0000155">
    <property type="term" value="F:phosphorelay sensor kinase activity"/>
    <property type="evidence" value="ECO:0007669"/>
    <property type="project" value="InterPro"/>
</dbReference>
<dbReference type="SMART" id="SM00388">
    <property type="entry name" value="HisKA"/>
    <property type="match status" value="1"/>
</dbReference>
<dbReference type="CDD" id="cd00082">
    <property type="entry name" value="HisKA"/>
    <property type="match status" value="1"/>
</dbReference>
<evidence type="ECO:0000256" key="4">
    <source>
        <dbReference type="ARBA" id="ARBA00022553"/>
    </source>
</evidence>
<keyword evidence="8" id="KW-0812">Transmembrane</keyword>
<feature type="domain" description="Histidine kinase" evidence="9">
    <location>
        <begin position="234"/>
        <end position="449"/>
    </location>
</feature>
<evidence type="ECO:0000256" key="6">
    <source>
        <dbReference type="ARBA" id="ARBA00022777"/>
    </source>
</evidence>
<gene>
    <name evidence="12" type="ORF">P7D36_06790</name>
    <name evidence="11" type="ORF">P7D39_02795</name>
</gene>
<dbReference type="InterPro" id="IPR036890">
    <property type="entry name" value="HATPase_C_sf"/>
</dbReference>
<dbReference type="PANTHER" id="PTHR45453">
    <property type="entry name" value="PHOSPHATE REGULON SENSOR PROTEIN PHOR"/>
    <property type="match status" value="1"/>
</dbReference>
<sequence>MRKYGIFLKIFSYTIIAMLFLVLITAGLFFNQFSTLYKSVERRSIYESYQPLVNKVKDGQFETISQTAQDFYQKNRSFEFMITDKNGETLFSTPKAEEQSLSTQRDFFFVVDKDETTGYSIIALTRPTLTKFYHEMILRALLIFLFIVSLCLVIGYLFTRQLVDPIKSLAKDTKNMADLQEVQPRFPERKDELGDLSRDVHLMYRKLKKTIAHQQDEILREQEIEANQRYFFSAASHELKTPIAATSILLEGMLANIGDYKNHPKYLRECLDLMDKQSELVSEILEIVKLNEGKVLFTFEKVKLREIIEATLLSYQSQITAANQRIEVTIPADIVVFCDQNSLKKILSNVLANAVQNSPEEALIRIWTEEQSGSCRLNILNTKSAIAPETLTKIFAPFYKVDKARTDKNTRSGLGLTIVQKLLQEMKLSFSLENTSEGVRFYVDFPKEEASKNNS</sequence>
<dbReference type="PROSITE" id="PS50109">
    <property type="entry name" value="HIS_KIN"/>
    <property type="match status" value="1"/>
</dbReference>
<dbReference type="Pfam" id="PF00512">
    <property type="entry name" value="HisKA"/>
    <property type="match status" value="1"/>
</dbReference>
<dbReference type="PROSITE" id="PS50885">
    <property type="entry name" value="HAMP"/>
    <property type="match status" value="1"/>
</dbReference>
<keyword evidence="8" id="KW-1133">Transmembrane helix</keyword>
<keyword evidence="7" id="KW-0902">Two-component regulatory system</keyword>
<dbReference type="EMBL" id="JARPYT010000008">
    <property type="protein sequence ID" value="MDT2637217.1"/>
    <property type="molecule type" value="Genomic_DNA"/>
</dbReference>
<evidence type="ECO:0000313" key="13">
    <source>
        <dbReference type="Proteomes" id="UP001245561"/>
    </source>
</evidence>
<keyword evidence="8" id="KW-0472">Membrane</keyword>
<dbReference type="AlphaFoldDB" id="A0AAW8TKP3"/>
<keyword evidence="5" id="KW-0808">Transferase</keyword>
<organism evidence="12 13">
    <name type="scientific">Enterococcus dongliensis</name>
    <dbReference type="NCBI Taxonomy" id="2559925"/>
    <lineage>
        <taxon>Bacteria</taxon>
        <taxon>Bacillati</taxon>
        <taxon>Bacillota</taxon>
        <taxon>Bacilli</taxon>
        <taxon>Lactobacillales</taxon>
        <taxon>Enterococcaceae</taxon>
        <taxon>Enterococcus</taxon>
    </lineage>
</organism>
<dbReference type="EMBL" id="JARPYR010000003">
    <property type="protein sequence ID" value="MDT2595954.1"/>
    <property type="molecule type" value="Genomic_DNA"/>
</dbReference>
<evidence type="ECO:0000256" key="2">
    <source>
        <dbReference type="ARBA" id="ARBA00004370"/>
    </source>
</evidence>
<evidence type="ECO:0000256" key="7">
    <source>
        <dbReference type="ARBA" id="ARBA00023012"/>
    </source>
</evidence>
<dbReference type="Pfam" id="PF02518">
    <property type="entry name" value="HATPase_c"/>
    <property type="match status" value="1"/>
</dbReference>
<evidence type="ECO:0000256" key="3">
    <source>
        <dbReference type="ARBA" id="ARBA00012438"/>
    </source>
</evidence>
<dbReference type="InterPro" id="IPR003661">
    <property type="entry name" value="HisK_dim/P_dom"/>
</dbReference>
<evidence type="ECO:0000313" key="12">
    <source>
        <dbReference type="EMBL" id="MDT2637217.1"/>
    </source>
</evidence>
<dbReference type="Proteomes" id="UP001256547">
    <property type="component" value="Unassembled WGS sequence"/>
</dbReference>
<evidence type="ECO:0000256" key="5">
    <source>
        <dbReference type="ARBA" id="ARBA00022679"/>
    </source>
</evidence>
<evidence type="ECO:0000259" key="9">
    <source>
        <dbReference type="PROSITE" id="PS50109"/>
    </source>
</evidence>
<dbReference type="EC" id="2.7.13.3" evidence="3"/>
<dbReference type="GO" id="GO:0005886">
    <property type="term" value="C:plasma membrane"/>
    <property type="evidence" value="ECO:0007669"/>
    <property type="project" value="TreeGrafter"/>
</dbReference>
<dbReference type="InterPro" id="IPR003660">
    <property type="entry name" value="HAMP_dom"/>
</dbReference>
<feature type="transmembrane region" description="Helical" evidence="8">
    <location>
        <begin position="6"/>
        <end position="30"/>
    </location>
</feature>
<reference evidence="12 14" key="1">
    <citation type="submission" date="2023-03" db="EMBL/GenBank/DDBJ databases">
        <authorList>
            <person name="Shen W."/>
            <person name="Cai J."/>
        </authorList>
    </citation>
    <scope>NUCLEOTIDE SEQUENCE</scope>
    <source>
        <strain evidence="12">P55-2</strain>
        <strain evidence="11 14">P72-2</strain>
    </source>
</reference>